<evidence type="ECO:0000256" key="1">
    <source>
        <dbReference type="SAM" id="MobiDB-lite"/>
    </source>
</evidence>
<dbReference type="KEGG" id="cad:Curi_c08340"/>
<protein>
    <submittedName>
        <fullName evidence="2">Uncharacterized protein</fullName>
    </submittedName>
</protein>
<accession>K0AYQ7</accession>
<feature type="compositionally biased region" description="Low complexity" evidence="1">
    <location>
        <begin position="50"/>
        <end position="60"/>
    </location>
</feature>
<keyword evidence="3" id="KW-1185">Reference proteome</keyword>
<evidence type="ECO:0000313" key="3">
    <source>
        <dbReference type="Proteomes" id="UP000006094"/>
    </source>
</evidence>
<sequence>MKKSSKIKNSLTNKSINREYKEELAKEMETSFIDQDNFATKVITNESSDIESSFKSSTASKSKKGRSNSDYRLGRS</sequence>
<gene>
    <name evidence="2" type="ordered locus">Curi_c08340</name>
</gene>
<organism evidence="2 3">
    <name type="scientific">Gottschalkia acidurici (strain ATCC 7906 / DSM 604 / BCRC 14475 / CIP 104303 / KCTC 5404 / NCIMB 10678 / 9a)</name>
    <name type="common">Clostridium acidurici</name>
    <dbReference type="NCBI Taxonomy" id="1128398"/>
    <lineage>
        <taxon>Bacteria</taxon>
        <taxon>Bacillati</taxon>
        <taxon>Bacillota</taxon>
        <taxon>Tissierellia</taxon>
        <taxon>Tissierellales</taxon>
        <taxon>Gottschalkiaceae</taxon>
        <taxon>Gottschalkia</taxon>
    </lineage>
</organism>
<dbReference type="STRING" id="1128398.Curi_c08340"/>
<name>K0AYQ7_GOTA9</name>
<dbReference type="Proteomes" id="UP000006094">
    <property type="component" value="Chromosome"/>
</dbReference>
<proteinExistence type="predicted"/>
<dbReference type="EMBL" id="CP003326">
    <property type="protein sequence ID" value="AFS77907.1"/>
    <property type="molecule type" value="Genomic_DNA"/>
</dbReference>
<dbReference type="AlphaFoldDB" id="K0AYQ7"/>
<dbReference type="RefSeq" id="WP_014967044.1">
    <property type="nucleotide sequence ID" value="NC_018664.1"/>
</dbReference>
<evidence type="ECO:0000313" key="2">
    <source>
        <dbReference type="EMBL" id="AFS77907.1"/>
    </source>
</evidence>
<reference evidence="2 3" key="1">
    <citation type="journal article" date="2012" name="PLoS ONE">
        <title>The purine-utilizing bacterium Clostridium acidurici 9a: a genome-guided metabolic reconsideration.</title>
        <authorList>
            <person name="Hartwich K."/>
            <person name="Poehlein A."/>
            <person name="Daniel R."/>
        </authorList>
    </citation>
    <scope>NUCLEOTIDE SEQUENCE [LARGE SCALE GENOMIC DNA]</scope>
    <source>
        <strain evidence="3">ATCC 7906 / DSM 604 / BCRC 14475 / CIP 104303 / KCTC 5404 / NCIMB 10678 / 9a</strain>
    </source>
</reference>
<dbReference type="HOGENOM" id="CLU_2647994_0_0_9"/>
<feature type="compositionally biased region" description="Basic and acidic residues" evidence="1">
    <location>
        <begin position="67"/>
        <end position="76"/>
    </location>
</feature>
<feature type="region of interest" description="Disordered" evidence="1">
    <location>
        <begin position="47"/>
        <end position="76"/>
    </location>
</feature>